<keyword evidence="9" id="KW-0406">Ion transport</keyword>
<evidence type="ECO:0000256" key="7">
    <source>
        <dbReference type="ARBA" id="ARBA00022792"/>
    </source>
</evidence>
<evidence type="ECO:0000256" key="2">
    <source>
        <dbReference type="ARBA" id="ARBA00005712"/>
    </source>
</evidence>
<sequence length="159" mass="17185">MLRLNTTRNLSRSLNLVSKRFYAEAAPSSFLKLQFALPHETVSAGSEVTQVNLPAQSGRIGILANHVPTVEQLTPGVVEVFEGSQSKKYFVSGGFATVQPDSTLCITSVEAFPLESFSQENIKSLLSEAKNKVNSSDERTAAEAAIQIEVLESLQSALK</sequence>
<dbReference type="Gene3D" id="2.60.15.10">
    <property type="entry name" value="F0F1 ATP synthase delta/epsilon subunit, N-terminal"/>
    <property type="match status" value="1"/>
</dbReference>
<reference evidence="18 19" key="1">
    <citation type="submission" date="2020-06" db="EMBL/GenBank/DDBJ databases">
        <title>The yeast mating-type switching endonuclease HO is a domesticated member of an unorthodox homing genetic element family.</title>
        <authorList>
            <person name="Coughlan A.Y."/>
            <person name="Lombardi L."/>
            <person name="Braun-Galleani S."/>
            <person name="Martos A.R."/>
            <person name="Galeote V."/>
            <person name="Bigey F."/>
            <person name="Dequin S."/>
            <person name="Byrne K.P."/>
            <person name="Wolfe K.H."/>
        </authorList>
    </citation>
    <scope>NUCLEOTIDE SEQUENCE [LARGE SCALE GENOMIC DNA]</scope>
    <source>
        <strain evidence="18 19">CBS764</strain>
    </source>
</reference>
<evidence type="ECO:0000256" key="1">
    <source>
        <dbReference type="ARBA" id="ARBA00004273"/>
    </source>
</evidence>
<dbReference type="InterPro" id="IPR036771">
    <property type="entry name" value="ATPsynth_dsu/esu_N"/>
</dbReference>
<dbReference type="HAMAP" id="MF_00530">
    <property type="entry name" value="ATP_synth_epsil_bac"/>
    <property type="match status" value="1"/>
</dbReference>
<evidence type="ECO:0000256" key="10">
    <source>
        <dbReference type="ARBA" id="ARBA00023128"/>
    </source>
</evidence>
<evidence type="ECO:0000256" key="14">
    <source>
        <dbReference type="ARBA" id="ARBA00031669"/>
    </source>
</evidence>
<dbReference type="Pfam" id="PF02823">
    <property type="entry name" value="ATP-synt_DE_N"/>
    <property type="match status" value="1"/>
</dbReference>
<keyword evidence="5" id="KW-0813">Transport</keyword>
<gene>
    <name evidence="18" type="ORF">HG536_0G03160</name>
</gene>
<keyword evidence="8" id="KW-0809">Transit peptide</keyword>
<keyword evidence="12" id="KW-0139">CF(1)</keyword>
<organism evidence="18 19">
    <name type="scientific">Torulaspora globosa</name>
    <dbReference type="NCBI Taxonomy" id="48254"/>
    <lineage>
        <taxon>Eukaryota</taxon>
        <taxon>Fungi</taxon>
        <taxon>Dikarya</taxon>
        <taxon>Ascomycota</taxon>
        <taxon>Saccharomycotina</taxon>
        <taxon>Saccharomycetes</taxon>
        <taxon>Saccharomycetales</taxon>
        <taxon>Saccharomycetaceae</taxon>
        <taxon>Torulaspora</taxon>
    </lineage>
</organism>
<dbReference type="KEGG" id="tgb:HG536_0G03160"/>
<dbReference type="SUPFAM" id="SSF51344">
    <property type="entry name" value="Epsilon subunit of F1F0-ATP synthase N-terminal domain"/>
    <property type="match status" value="1"/>
</dbReference>
<dbReference type="InterPro" id="IPR048938">
    <property type="entry name" value="ATPD_C_fung"/>
</dbReference>
<evidence type="ECO:0000256" key="4">
    <source>
        <dbReference type="ARBA" id="ARBA00016960"/>
    </source>
</evidence>
<evidence type="ECO:0000256" key="6">
    <source>
        <dbReference type="ARBA" id="ARBA00022781"/>
    </source>
</evidence>
<comment type="similarity">
    <text evidence="2">Belongs to the ATPase epsilon chain family.</text>
</comment>
<accession>A0A7G3ZLR8</accession>
<evidence type="ECO:0000256" key="5">
    <source>
        <dbReference type="ARBA" id="ARBA00022448"/>
    </source>
</evidence>
<evidence type="ECO:0000256" key="8">
    <source>
        <dbReference type="ARBA" id="ARBA00022946"/>
    </source>
</evidence>
<keyword evidence="13" id="KW-0066">ATP synthesis</keyword>
<dbReference type="Gene3D" id="6.10.140.880">
    <property type="match status" value="1"/>
</dbReference>
<evidence type="ECO:0000259" key="16">
    <source>
        <dbReference type="Pfam" id="PF02823"/>
    </source>
</evidence>
<comment type="subcellular location">
    <subcellularLocation>
        <location evidence="1">Mitochondrion inner membrane</location>
    </subcellularLocation>
</comment>
<dbReference type="InterPro" id="IPR001469">
    <property type="entry name" value="ATP_synth_F1_dsu/esu"/>
</dbReference>
<dbReference type="AlphaFoldDB" id="A0A7G3ZLR8"/>
<keyword evidence="11" id="KW-0472">Membrane</keyword>
<dbReference type="GO" id="GO:0045259">
    <property type="term" value="C:proton-transporting ATP synthase complex"/>
    <property type="evidence" value="ECO:0007669"/>
    <property type="project" value="UniProtKB-KW"/>
</dbReference>
<comment type="function">
    <text evidence="15">Mitochondrial membrane ATP synthase (F(1)F(0) ATP synthase or Complex V) produces ATP from ADP in the presence of a proton gradient across the membrane which is generated by electron transport complexes of the respiratory chain. F-type ATPases consist of two structural domains, F(1) - containing the extramembraneous catalytic core, and F(0) - containing the membrane proton channel, linked together by a central stalk and a peripheral stalk. During catalysis, ATP turnover in the catalytic domain of F(1) is coupled via a rotary mechanism of the central stalk subunits to proton translocation. Part of the complex F(1) domain and of the central stalk which is part of the complex rotary element. Rotation of the central stalk against the surrounding alpha(3)beta(3) subunits leads to hydrolysis of ATP in three separate catalytic sites on the beta subunits.</text>
</comment>
<keyword evidence="6" id="KW-0375">Hydrogen ion transport</keyword>
<dbReference type="Pfam" id="PF21334">
    <property type="entry name" value="ATPD_C_fung"/>
    <property type="match status" value="1"/>
</dbReference>
<feature type="domain" description="F1F0-ATP synthase subunit delta C-terminal" evidence="17">
    <location>
        <begin position="117"/>
        <end position="156"/>
    </location>
</feature>
<dbReference type="InterPro" id="IPR020546">
    <property type="entry name" value="ATP_synth_F1_dsu/esu_N"/>
</dbReference>
<dbReference type="PANTHER" id="PTHR13822">
    <property type="entry name" value="ATP SYNTHASE DELTA/EPSILON CHAIN"/>
    <property type="match status" value="1"/>
</dbReference>
<evidence type="ECO:0000259" key="17">
    <source>
        <dbReference type="Pfam" id="PF21334"/>
    </source>
</evidence>
<evidence type="ECO:0000256" key="9">
    <source>
        <dbReference type="ARBA" id="ARBA00023065"/>
    </source>
</evidence>
<keyword evidence="7" id="KW-0999">Mitochondrion inner membrane</keyword>
<dbReference type="GO" id="GO:0005743">
    <property type="term" value="C:mitochondrial inner membrane"/>
    <property type="evidence" value="ECO:0007669"/>
    <property type="project" value="UniProtKB-SubCell"/>
</dbReference>
<evidence type="ECO:0000313" key="19">
    <source>
        <dbReference type="Proteomes" id="UP000515788"/>
    </source>
</evidence>
<evidence type="ECO:0000313" key="18">
    <source>
        <dbReference type="EMBL" id="QLL34454.1"/>
    </source>
</evidence>
<evidence type="ECO:0000256" key="13">
    <source>
        <dbReference type="ARBA" id="ARBA00023310"/>
    </source>
</evidence>
<dbReference type="RefSeq" id="XP_037141128.1">
    <property type="nucleotide sequence ID" value="XM_037285232.1"/>
</dbReference>
<dbReference type="Proteomes" id="UP000515788">
    <property type="component" value="Chromosome 7"/>
</dbReference>
<dbReference type="CDD" id="cd12152">
    <property type="entry name" value="F1-ATPase_delta"/>
    <property type="match status" value="1"/>
</dbReference>
<dbReference type="OrthoDB" id="270171at2759"/>
<dbReference type="PANTHER" id="PTHR13822:SF7">
    <property type="entry name" value="ATP SYNTHASE SUBUNIT DELTA, MITOCHONDRIAL"/>
    <property type="match status" value="1"/>
</dbReference>
<proteinExistence type="inferred from homology"/>
<dbReference type="GO" id="GO:0046933">
    <property type="term" value="F:proton-transporting ATP synthase activity, rotational mechanism"/>
    <property type="evidence" value="ECO:0007669"/>
    <property type="project" value="InterPro"/>
</dbReference>
<evidence type="ECO:0000256" key="12">
    <source>
        <dbReference type="ARBA" id="ARBA00023196"/>
    </source>
</evidence>
<comment type="subunit">
    <text evidence="3">F-type ATPases have 2 components, CF(1) - the catalytic core - and CF(0) - the membrane proton channel. CF(1) has five subunits: alpha(3), beta(3), gamma(1), delta(1), epsilon(1). CF(0) has three main subunits: a, b and c.</text>
</comment>
<protein>
    <recommendedName>
        <fullName evidence="4">ATP synthase subunit delta, mitochondrial</fullName>
    </recommendedName>
    <alternativeName>
        <fullName evidence="14">F-ATPase delta subunit</fullName>
    </alternativeName>
</protein>
<dbReference type="GeneID" id="59327695"/>
<dbReference type="FunFam" id="2.60.15.10:FF:000003">
    <property type="entry name" value="ATP synthase subunit delta, mitochondrial"/>
    <property type="match status" value="1"/>
</dbReference>
<evidence type="ECO:0000256" key="3">
    <source>
        <dbReference type="ARBA" id="ARBA00011648"/>
    </source>
</evidence>
<evidence type="ECO:0000256" key="11">
    <source>
        <dbReference type="ARBA" id="ARBA00023136"/>
    </source>
</evidence>
<name>A0A7G3ZLR8_9SACH</name>
<keyword evidence="10" id="KW-0496">Mitochondrion</keyword>
<dbReference type="EMBL" id="CP059252">
    <property type="protein sequence ID" value="QLL34454.1"/>
    <property type="molecule type" value="Genomic_DNA"/>
</dbReference>
<keyword evidence="19" id="KW-1185">Reference proteome</keyword>
<feature type="domain" description="ATP synthase F1 complex delta/epsilon subunit N-terminal" evidence="16">
    <location>
        <begin position="31"/>
        <end position="103"/>
    </location>
</feature>
<evidence type="ECO:0000256" key="15">
    <source>
        <dbReference type="ARBA" id="ARBA00045605"/>
    </source>
</evidence>